<keyword evidence="2" id="KW-1185">Reference proteome</keyword>
<organism evidence="1 2">
    <name type="scientific">Eumeta variegata</name>
    <name type="common">Bagworm moth</name>
    <name type="synonym">Eumeta japonica</name>
    <dbReference type="NCBI Taxonomy" id="151549"/>
    <lineage>
        <taxon>Eukaryota</taxon>
        <taxon>Metazoa</taxon>
        <taxon>Ecdysozoa</taxon>
        <taxon>Arthropoda</taxon>
        <taxon>Hexapoda</taxon>
        <taxon>Insecta</taxon>
        <taxon>Pterygota</taxon>
        <taxon>Neoptera</taxon>
        <taxon>Endopterygota</taxon>
        <taxon>Lepidoptera</taxon>
        <taxon>Glossata</taxon>
        <taxon>Ditrysia</taxon>
        <taxon>Tineoidea</taxon>
        <taxon>Psychidae</taxon>
        <taxon>Oiketicinae</taxon>
        <taxon>Eumeta</taxon>
    </lineage>
</organism>
<reference evidence="1 2" key="1">
    <citation type="journal article" date="2019" name="Commun. Biol.">
        <title>The bagworm genome reveals a unique fibroin gene that provides high tensile strength.</title>
        <authorList>
            <person name="Kono N."/>
            <person name="Nakamura H."/>
            <person name="Ohtoshi R."/>
            <person name="Tomita M."/>
            <person name="Numata K."/>
            <person name="Arakawa K."/>
        </authorList>
    </citation>
    <scope>NUCLEOTIDE SEQUENCE [LARGE SCALE GENOMIC DNA]</scope>
</reference>
<dbReference type="EMBL" id="BGZK01002131">
    <property type="protein sequence ID" value="GBP90992.1"/>
    <property type="molecule type" value="Genomic_DNA"/>
</dbReference>
<sequence length="117" mass="13356">MVTDTYGDLEHWRSQRCVASLLAKNRISDGGRIDGAGDEERMSHQLSFTGRNATAEFVTLDIVVRMIPENSYIVNSIILEKLSIHVKSVERILRTTRRYSPNRLPENEFRNGCGLDF</sequence>
<proteinExistence type="predicted"/>
<protein>
    <submittedName>
        <fullName evidence="1">Uncharacterized protein</fullName>
    </submittedName>
</protein>
<evidence type="ECO:0000313" key="1">
    <source>
        <dbReference type="EMBL" id="GBP90992.1"/>
    </source>
</evidence>
<name>A0A4C1ZU70_EUMVA</name>
<dbReference type="Proteomes" id="UP000299102">
    <property type="component" value="Unassembled WGS sequence"/>
</dbReference>
<accession>A0A4C1ZU70</accession>
<gene>
    <name evidence="1" type="ORF">EVAR_66124_1</name>
</gene>
<evidence type="ECO:0000313" key="2">
    <source>
        <dbReference type="Proteomes" id="UP000299102"/>
    </source>
</evidence>
<dbReference type="AlphaFoldDB" id="A0A4C1ZU70"/>
<comment type="caution">
    <text evidence="1">The sequence shown here is derived from an EMBL/GenBank/DDBJ whole genome shotgun (WGS) entry which is preliminary data.</text>
</comment>